<accession>A0AAD9NNN5</accession>
<proteinExistence type="predicted"/>
<keyword evidence="2" id="KW-0677">Repeat</keyword>
<protein>
    <recommendedName>
        <fullName evidence="3">BTB domain-containing protein</fullName>
    </recommendedName>
</protein>
<dbReference type="Gene3D" id="3.30.710.10">
    <property type="entry name" value="Potassium Channel Kv1.1, Chain A"/>
    <property type="match status" value="1"/>
</dbReference>
<evidence type="ECO:0000259" key="3">
    <source>
        <dbReference type="PROSITE" id="PS50097"/>
    </source>
</evidence>
<name>A0AAD9NNN5_RIDPI</name>
<reference evidence="4" key="1">
    <citation type="journal article" date="2023" name="Mol. Biol. Evol.">
        <title>Third-Generation Sequencing Reveals the Adaptive Role of the Epigenome in Three Deep-Sea Polychaetes.</title>
        <authorList>
            <person name="Perez M."/>
            <person name="Aroh O."/>
            <person name="Sun Y."/>
            <person name="Lan Y."/>
            <person name="Juniper S.K."/>
            <person name="Young C.R."/>
            <person name="Angers B."/>
            <person name="Qian P.Y."/>
        </authorList>
    </citation>
    <scope>NUCLEOTIDE SEQUENCE</scope>
    <source>
        <strain evidence="4">R07B-5</strain>
    </source>
</reference>
<feature type="domain" description="BTB" evidence="3">
    <location>
        <begin position="48"/>
        <end position="114"/>
    </location>
</feature>
<evidence type="ECO:0000256" key="2">
    <source>
        <dbReference type="ARBA" id="ARBA00022737"/>
    </source>
</evidence>
<organism evidence="4 5">
    <name type="scientific">Ridgeia piscesae</name>
    <name type="common">Tubeworm</name>
    <dbReference type="NCBI Taxonomy" id="27915"/>
    <lineage>
        <taxon>Eukaryota</taxon>
        <taxon>Metazoa</taxon>
        <taxon>Spiralia</taxon>
        <taxon>Lophotrochozoa</taxon>
        <taxon>Annelida</taxon>
        <taxon>Polychaeta</taxon>
        <taxon>Sedentaria</taxon>
        <taxon>Canalipalpata</taxon>
        <taxon>Sabellida</taxon>
        <taxon>Siboglinidae</taxon>
        <taxon>Ridgeia</taxon>
    </lineage>
</organism>
<dbReference type="PROSITE" id="PS50097">
    <property type="entry name" value="BTB"/>
    <property type="match status" value="1"/>
</dbReference>
<evidence type="ECO:0000313" key="4">
    <source>
        <dbReference type="EMBL" id="KAK2177067.1"/>
    </source>
</evidence>
<keyword evidence="1" id="KW-0880">Kelch repeat</keyword>
<dbReference type="Proteomes" id="UP001209878">
    <property type="component" value="Unassembled WGS sequence"/>
</dbReference>
<dbReference type="EMBL" id="JAODUO010000619">
    <property type="protein sequence ID" value="KAK2177067.1"/>
    <property type="molecule type" value="Genomic_DNA"/>
</dbReference>
<evidence type="ECO:0000313" key="5">
    <source>
        <dbReference type="Proteomes" id="UP001209878"/>
    </source>
</evidence>
<dbReference type="InterPro" id="IPR000210">
    <property type="entry name" value="BTB/POZ_dom"/>
</dbReference>
<dbReference type="CDD" id="cd18186">
    <property type="entry name" value="BTB_POZ_ZBTB_KLHL-like"/>
    <property type="match status" value="1"/>
</dbReference>
<dbReference type="InterPro" id="IPR011333">
    <property type="entry name" value="SKP1/BTB/POZ_sf"/>
</dbReference>
<dbReference type="PANTHER" id="PTHR24412:SF498">
    <property type="entry name" value="KELCH-LIKE PROTEIN 26 ISOFORM X1"/>
    <property type="match status" value="1"/>
</dbReference>
<dbReference type="SUPFAM" id="SSF54695">
    <property type="entry name" value="POZ domain"/>
    <property type="match status" value="1"/>
</dbReference>
<evidence type="ECO:0000256" key="1">
    <source>
        <dbReference type="ARBA" id="ARBA00022441"/>
    </source>
</evidence>
<dbReference type="Pfam" id="PF00651">
    <property type="entry name" value="BTB"/>
    <property type="match status" value="1"/>
</dbReference>
<gene>
    <name evidence="4" type="ORF">NP493_619g00027</name>
</gene>
<comment type="caution">
    <text evidence="4">The sequence shown here is derived from an EMBL/GenBank/DDBJ whole genome shotgun (WGS) entry which is preliminary data.</text>
</comment>
<dbReference type="SMART" id="SM00225">
    <property type="entry name" value="BTB"/>
    <property type="match status" value="1"/>
</dbReference>
<dbReference type="AlphaFoldDB" id="A0AAD9NNN5"/>
<keyword evidence="5" id="KW-1185">Reference proteome</keyword>
<sequence length="162" mass="18066">MSSKLPCLKRCYKTRASAPSKVNKFVDTAYQNGFMKGMNRQRQKGEFTDVTLKSGDVQLRCHRVVLAVASDYFKATFRRRPKEGTTNTYELPVEPEALVSVVDYIYTGEIELTIDNVEGLVRAADVLQLRGLKATCENYMAAQIELGNMSGFNRPASFHGGA</sequence>
<dbReference type="PANTHER" id="PTHR24412">
    <property type="entry name" value="KELCH PROTEIN"/>
    <property type="match status" value="1"/>
</dbReference>